<feature type="compositionally biased region" description="Low complexity" evidence="1">
    <location>
        <begin position="303"/>
        <end position="312"/>
    </location>
</feature>
<dbReference type="AlphaFoldDB" id="A0A5A5TDN0"/>
<evidence type="ECO:0000313" key="2">
    <source>
        <dbReference type="EMBL" id="GCF09512.1"/>
    </source>
</evidence>
<comment type="caution">
    <text evidence="2">The sequence shown here is derived from an EMBL/GenBank/DDBJ whole genome shotgun (WGS) entry which is preliminary data.</text>
</comment>
<feature type="region of interest" description="Disordered" evidence="1">
    <location>
        <begin position="143"/>
        <end position="182"/>
    </location>
</feature>
<sequence>MPFSEHTAGHSTPTGNPYELFTPVLDLTAEDNQLHGDQTSSRSEQNLSSYSFYRPDAVPHTPFDAQRALYQAHGDQTSDPSEQDLSSERPVAHSFYAQQEVQRNLYLYQLREDPPFFEIPDPIPEANNPNERFAGIEDWAFHDNPLTGAYEDPPSSSYQSNQPHGDPTFFEHTPAGGPYDPLTGVYEDHPLTLTGAYEDDPLTDAYGDPISASNQYYQPLHGDPTSGPSEQGIYSEQFAALSFDPQPEAPNALYQLHGDPTFFENTLAASPNEQLAHIEGGVFNAPISEYNPYDQPPHGDPTSSLSGQGSSSNITFRPQNAAPHHPELPQEGQGSSSHRVNNPELELSADAPDAQQATGTAREDYTGRARYRGTILRKYVNNHLLHQLDLKQGTQGTEYPYIPTMRKRKDGSTEEFRTPGTVLGEVPKMLQARRDLGMPHVPNLDYLTGNQEKALRKAAQFEKQGNAYQSDGERVFETPIKAPIADSTRRNQGTRERADILRDYFNNHHFRPLDLKQGTPGTKYPYIPKWRRKKGARVEEFRTPRAVLGEVPKMLQARRDAGMENVPKLTYLTDDEEKALRKAAQFEKQGNAYQSDGE</sequence>
<feature type="region of interest" description="Disordered" evidence="1">
    <location>
        <begin position="287"/>
        <end position="341"/>
    </location>
</feature>
<reference evidence="2 3" key="1">
    <citation type="submission" date="2019-01" db="EMBL/GenBank/DDBJ databases">
        <title>Draft genome sequence of Dictyobacter sp. Uno17.</title>
        <authorList>
            <person name="Wang C.M."/>
            <person name="Zheng Y."/>
            <person name="Sakai Y."/>
            <person name="Abe K."/>
            <person name="Yokota A."/>
            <person name="Yabe S."/>
        </authorList>
    </citation>
    <scope>NUCLEOTIDE SEQUENCE [LARGE SCALE GENOMIC DNA]</scope>
    <source>
        <strain evidence="2 3">Uno17</strain>
    </source>
</reference>
<keyword evidence="3" id="KW-1185">Reference proteome</keyword>
<name>A0A5A5TDN0_9CHLR</name>
<evidence type="ECO:0000313" key="3">
    <source>
        <dbReference type="Proteomes" id="UP000322530"/>
    </source>
</evidence>
<proteinExistence type="predicted"/>
<organism evidence="2 3">
    <name type="scientific">Dictyobacter arantiisoli</name>
    <dbReference type="NCBI Taxonomy" id="2014874"/>
    <lineage>
        <taxon>Bacteria</taxon>
        <taxon>Bacillati</taxon>
        <taxon>Chloroflexota</taxon>
        <taxon>Ktedonobacteria</taxon>
        <taxon>Ktedonobacterales</taxon>
        <taxon>Dictyobacteraceae</taxon>
        <taxon>Dictyobacter</taxon>
    </lineage>
</organism>
<protein>
    <submittedName>
        <fullName evidence="2">Uncharacterized protein</fullName>
    </submittedName>
</protein>
<feature type="compositionally biased region" description="Polar residues" evidence="1">
    <location>
        <begin position="154"/>
        <end position="163"/>
    </location>
</feature>
<dbReference type="EMBL" id="BIXY01000045">
    <property type="protein sequence ID" value="GCF09512.1"/>
    <property type="molecule type" value="Genomic_DNA"/>
</dbReference>
<dbReference type="Proteomes" id="UP000322530">
    <property type="component" value="Unassembled WGS sequence"/>
</dbReference>
<accession>A0A5A5TDN0</accession>
<gene>
    <name evidence="2" type="ORF">KDI_30760</name>
</gene>
<evidence type="ECO:0000256" key="1">
    <source>
        <dbReference type="SAM" id="MobiDB-lite"/>
    </source>
</evidence>
<dbReference type="RefSeq" id="WP_149402451.1">
    <property type="nucleotide sequence ID" value="NZ_BIXY01000045.1"/>
</dbReference>